<dbReference type="Proteomes" id="UP000663929">
    <property type="component" value="Chromosome"/>
</dbReference>
<dbReference type="RefSeq" id="WP_237383812.1">
    <property type="nucleotide sequence ID" value="NZ_CP071793.1"/>
</dbReference>
<feature type="compositionally biased region" description="Basic and acidic residues" evidence="4">
    <location>
        <begin position="224"/>
        <end position="244"/>
    </location>
</feature>
<dbReference type="NCBIfam" id="TIGR00180">
    <property type="entry name" value="parB_part"/>
    <property type="match status" value="1"/>
</dbReference>
<dbReference type="InterPro" id="IPR036086">
    <property type="entry name" value="ParB/Sulfiredoxin_sf"/>
</dbReference>
<evidence type="ECO:0000256" key="4">
    <source>
        <dbReference type="SAM" id="MobiDB-lite"/>
    </source>
</evidence>
<keyword evidence="3" id="KW-0238">DNA-binding</keyword>
<dbReference type="KEGG" id="scor:J3U87_14760"/>
<reference evidence="6" key="1">
    <citation type="submission" date="2021-03" db="EMBL/GenBank/DDBJ databases">
        <title>Acanthopleuribacteraceae sp. M133.</title>
        <authorList>
            <person name="Wang G."/>
        </authorList>
    </citation>
    <scope>NUCLEOTIDE SEQUENCE</scope>
    <source>
        <strain evidence="6">M133</strain>
    </source>
</reference>
<dbReference type="SMART" id="SM00470">
    <property type="entry name" value="ParB"/>
    <property type="match status" value="1"/>
</dbReference>
<dbReference type="GO" id="GO:0045881">
    <property type="term" value="P:positive regulation of sporulation resulting in formation of a cellular spore"/>
    <property type="evidence" value="ECO:0007669"/>
    <property type="project" value="TreeGrafter"/>
</dbReference>
<dbReference type="AlphaFoldDB" id="A0A8A4TXL3"/>
<keyword evidence="7" id="KW-1185">Reference proteome</keyword>
<dbReference type="PANTHER" id="PTHR33375:SF1">
    <property type="entry name" value="CHROMOSOME-PARTITIONING PROTEIN PARB-RELATED"/>
    <property type="match status" value="1"/>
</dbReference>
<keyword evidence="2" id="KW-0159">Chromosome partition</keyword>
<evidence type="ECO:0000256" key="2">
    <source>
        <dbReference type="ARBA" id="ARBA00022829"/>
    </source>
</evidence>
<dbReference type="Pfam" id="PF17762">
    <property type="entry name" value="HTH_ParB"/>
    <property type="match status" value="1"/>
</dbReference>
<organism evidence="6 7">
    <name type="scientific">Sulfidibacter corallicola</name>
    <dbReference type="NCBI Taxonomy" id="2818388"/>
    <lineage>
        <taxon>Bacteria</taxon>
        <taxon>Pseudomonadati</taxon>
        <taxon>Acidobacteriota</taxon>
        <taxon>Holophagae</taxon>
        <taxon>Acanthopleuribacterales</taxon>
        <taxon>Acanthopleuribacteraceae</taxon>
        <taxon>Sulfidibacter</taxon>
    </lineage>
</organism>
<gene>
    <name evidence="6" type="ORF">J3U87_14760</name>
</gene>
<dbReference type="Gene3D" id="3.90.1530.30">
    <property type="match status" value="1"/>
</dbReference>
<dbReference type="Pfam" id="PF23552">
    <property type="entry name" value="ParB_C"/>
    <property type="match status" value="1"/>
</dbReference>
<feature type="region of interest" description="Disordered" evidence="4">
    <location>
        <begin position="224"/>
        <end position="255"/>
    </location>
</feature>
<feature type="domain" description="ParB-like N-terminal" evidence="5">
    <location>
        <begin position="30"/>
        <end position="119"/>
    </location>
</feature>
<protein>
    <submittedName>
        <fullName evidence="6">ParB/RepB/Spo0J family partition protein</fullName>
    </submittedName>
</protein>
<dbReference type="InterPro" id="IPR057240">
    <property type="entry name" value="ParB_dimer_C"/>
</dbReference>
<name>A0A8A4TXL3_SULCO</name>
<dbReference type="Pfam" id="PF02195">
    <property type="entry name" value="ParB_N"/>
    <property type="match status" value="1"/>
</dbReference>
<dbReference type="GO" id="GO:0005694">
    <property type="term" value="C:chromosome"/>
    <property type="evidence" value="ECO:0007669"/>
    <property type="project" value="TreeGrafter"/>
</dbReference>
<dbReference type="CDD" id="cd16393">
    <property type="entry name" value="SPO0J_N"/>
    <property type="match status" value="1"/>
</dbReference>
<dbReference type="FunFam" id="1.10.10.2830:FF:000001">
    <property type="entry name" value="Chromosome partitioning protein ParB"/>
    <property type="match status" value="1"/>
</dbReference>
<accession>A0A8A4TXL3</accession>
<evidence type="ECO:0000259" key="5">
    <source>
        <dbReference type="SMART" id="SM00470"/>
    </source>
</evidence>
<dbReference type="InterPro" id="IPR050336">
    <property type="entry name" value="Chromosome_partition/occlusion"/>
</dbReference>
<comment type="similarity">
    <text evidence="1">Belongs to the ParB family.</text>
</comment>
<dbReference type="InterPro" id="IPR041468">
    <property type="entry name" value="HTH_ParB/Spo0J"/>
</dbReference>
<evidence type="ECO:0000313" key="7">
    <source>
        <dbReference type="Proteomes" id="UP000663929"/>
    </source>
</evidence>
<dbReference type="FunFam" id="3.90.1530.30:FF:000001">
    <property type="entry name" value="Chromosome partitioning protein ParB"/>
    <property type="match status" value="1"/>
</dbReference>
<evidence type="ECO:0000256" key="1">
    <source>
        <dbReference type="ARBA" id="ARBA00006295"/>
    </source>
</evidence>
<dbReference type="Gene3D" id="1.10.10.2830">
    <property type="match status" value="1"/>
</dbReference>
<dbReference type="SUPFAM" id="SSF109709">
    <property type="entry name" value="KorB DNA-binding domain-like"/>
    <property type="match status" value="1"/>
</dbReference>
<dbReference type="SUPFAM" id="SSF110849">
    <property type="entry name" value="ParB/Sulfiredoxin"/>
    <property type="match status" value="1"/>
</dbReference>
<evidence type="ECO:0000256" key="3">
    <source>
        <dbReference type="ARBA" id="ARBA00023125"/>
    </source>
</evidence>
<dbReference type="GO" id="GO:0003677">
    <property type="term" value="F:DNA binding"/>
    <property type="evidence" value="ECO:0007669"/>
    <property type="project" value="UniProtKB-KW"/>
</dbReference>
<sequence>MAKKLGLGKGLSALIPSVPKEQEELKEFLEEIDVALIDPNPDQPRQVFHESQLIELSESIKHNGVIQPIIVTRDGNRYIVIAGERRWRATKLAGYPKIPAIIRNIEKGQMLSLALLENIQRQELNPIEEALAYRKLIDTHDFTHESLASSLGKSRVTISNTLRLLRLPDVIKNMIQDGGLSFGHARCLITLEDKEKVVKLAQQCVDKQWSVRELEKRVALERENKKRPLKSKKDPVVKETETRLRQSMKHKVNISGDSKKGKIVIAYGSENEFQDLLSFLTRNGEGE</sequence>
<dbReference type="EMBL" id="CP071793">
    <property type="protein sequence ID" value="QTD53712.1"/>
    <property type="molecule type" value="Genomic_DNA"/>
</dbReference>
<dbReference type="GO" id="GO:0007059">
    <property type="term" value="P:chromosome segregation"/>
    <property type="evidence" value="ECO:0007669"/>
    <property type="project" value="UniProtKB-KW"/>
</dbReference>
<evidence type="ECO:0000313" key="6">
    <source>
        <dbReference type="EMBL" id="QTD53712.1"/>
    </source>
</evidence>
<dbReference type="InterPro" id="IPR003115">
    <property type="entry name" value="ParB_N"/>
</dbReference>
<dbReference type="InterPro" id="IPR004437">
    <property type="entry name" value="ParB/RepB/Spo0J"/>
</dbReference>
<proteinExistence type="inferred from homology"/>
<dbReference type="PANTHER" id="PTHR33375">
    <property type="entry name" value="CHROMOSOME-PARTITIONING PROTEIN PARB-RELATED"/>
    <property type="match status" value="1"/>
</dbReference>